<dbReference type="Proteomes" id="UP001279734">
    <property type="component" value="Unassembled WGS sequence"/>
</dbReference>
<gene>
    <name evidence="1" type="ORF">Nepgr_023904</name>
</gene>
<accession>A0AAD3T3P8</accession>
<keyword evidence="2" id="KW-1185">Reference proteome</keyword>
<evidence type="ECO:0000313" key="2">
    <source>
        <dbReference type="Proteomes" id="UP001279734"/>
    </source>
</evidence>
<comment type="caution">
    <text evidence="1">The sequence shown here is derived from an EMBL/GenBank/DDBJ whole genome shotgun (WGS) entry which is preliminary data.</text>
</comment>
<proteinExistence type="predicted"/>
<organism evidence="1 2">
    <name type="scientific">Nepenthes gracilis</name>
    <name type="common">Slender pitcher plant</name>
    <dbReference type="NCBI Taxonomy" id="150966"/>
    <lineage>
        <taxon>Eukaryota</taxon>
        <taxon>Viridiplantae</taxon>
        <taxon>Streptophyta</taxon>
        <taxon>Embryophyta</taxon>
        <taxon>Tracheophyta</taxon>
        <taxon>Spermatophyta</taxon>
        <taxon>Magnoliopsida</taxon>
        <taxon>eudicotyledons</taxon>
        <taxon>Gunneridae</taxon>
        <taxon>Pentapetalae</taxon>
        <taxon>Caryophyllales</taxon>
        <taxon>Nepenthaceae</taxon>
        <taxon>Nepenthes</taxon>
    </lineage>
</organism>
<reference evidence="1" key="1">
    <citation type="submission" date="2023-05" db="EMBL/GenBank/DDBJ databases">
        <title>Nepenthes gracilis genome sequencing.</title>
        <authorList>
            <person name="Fukushima K."/>
        </authorList>
    </citation>
    <scope>NUCLEOTIDE SEQUENCE</scope>
    <source>
        <strain evidence="1">SING2019-196</strain>
    </source>
</reference>
<protein>
    <submittedName>
        <fullName evidence="1">Uncharacterized protein</fullName>
    </submittedName>
</protein>
<evidence type="ECO:0000313" key="1">
    <source>
        <dbReference type="EMBL" id="GMH22061.1"/>
    </source>
</evidence>
<dbReference type="EMBL" id="BSYO01000024">
    <property type="protein sequence ID" value="GMH22061.1"/>
    <property type="molecule type" value="Genomic_DNA"/>
</dbReference>
<dbReference type="AlphaFoldDB" id="A0AAD3T3P8"/>
<sequence length="119" mass="12544">MTEAVYGCCIMQCEVEPHQSLRAVMLVLCVLRTLLLAFGSGRLIAADVADCCSVLTETLLWLGWSVILGCSAIPGLDGGQAIPVIELAGGLPMLWRPSLGRCYWHLDGFLTGGGSGSSC</sequence>
<name>A0AAD3T3P8_NEPGR</name>